<dbReference type="InterPro" id="IPR029058">
    <property type="entry name" value="AB_hydrolase_fold"/>
</dbReference>
<keyword evidence="2" id="KW-1185">Reference proteome</keyword>
<dbReference type="GO" id="GO:0016787">
    <property type="term" value="F:hydrolase activity"/>
    <property type="evidence" value="ECO:0007669"/>
    <property type="project" value="UniProtKB-KW"/>
</dbReference>
<dbReference type="SUPFAM" id="SSF53474">
    <property type="entry name" value="alpha/beta-Hydrolases"/>
    <property type="match status" value="1"/>
</dbReference>
<evidence type="ECO:0000313" key="1">
    <source>
        <dbReference type="EMBL" id="MFC5518892.1"/>
    </source>
</evidence>
<dbReference type="PANTHER" id="PTHR36513:SF1">
    <property type="entry name" value="TRANSMEMBRANE PROTEIN"/>
    <property type="match status" value="1"/>
</dbReference>
<gene>
    <name evidence="1" type="ORF">ACFPP9_24215</name>
</gene>
<dbReference type="InterPro" id="IPR010297">
    <property type="entry name" value="DUF900_hydrolase"/>
</dbReference>
<dbReference type="Proteomes" id="UP001596150">
    <property type="component" value="Unassembled WGS sequence"/>
</dbReference>
<dbReference type="PIRSF" id="PIRSF033909">
    <property type="entry name" value="UCP033909"/>
    <property type="match status" value="1"/>
</dbReference>
<dbReference type="PROSITE" id="PS51257">
    <property type="entry name" value="PROKAR_LIPOPROTEIN"/>
    <property type="match status" value="1"/>
</dbReference>
<dbReference type="EMBL" id="JBHSML010000029">
    <property type="protein sequence ID" value="MFC5518892.1"/>
    <property type="molecule type" value="Genomic_DNA"/>
</dbReference>
<proteinExistence type="predicted"/>
<comment type="caution">
    <text evidence="1">The sequence shown here is derived from an EMBL/GenBank/DDBJ whole genome shotgun (WGS) entry which is preliminary data.</text>
</comment>
<reference evidence="2" key="1">
    <citation type="journal article" date="2019" name="Int. J. Syst. Evol. Microbiol.">
        <title>The Global Catalogue of Microorganisms (GCM) 10K type strain sequencing project: providing services to taxonomists for standard genome sequencing and annotation.</title>
        <authorList>
            <consortium name="The Broad Institute Genomics Platform"/>
            <consortium name="The Broad Institute Genome Sequencing Center for Infectious Disease"/>
            <person name="Wu L."/>
            <person name="Ma J."/>
        </authorList>
    </citation>
    <scope>NUCLEOTIDE SEQUENCE [LARGE SCALE GENOMIC DNA]</scope>
    <source>
        <strain evidence="2">KACC 12633</strain>
    </source>
</reference>
<dbReference type="RefSeq" id="WP_266346509.1">
    <property type="nucleotide sequence ID" value="NZ_JAPKNH010000020.1"/>
</dbReference>
<dbReference type="Pfam" id="PF05990">
    <property type="entry name" value="DUF900"/>
    <property type="match status" value="1"/>
</dbReference>
<dbReference type="Gene3D" id="3.40.50.1820">
    <property type="entry name" value="alpha/beta hydrolase"/>
    <property type="match status" value="1"/>
</dbReference>
<keyword evidence="1" id="KW-0378">Hydrolase</keyword>
<protein>
    <submittedName>
        <fullName evidence="1">Alpha/beta hydrolase</fullName>
    </submittedName>
</protein>
<evidence type="ECO:0000313" key="2">
    <source>
        <dbReference type="Proteomes" id="UP001596150"/>
    </source>
</evidence>
<accession>A0ABW0Q4P2</accession>
<name>A0ABW0Q4P2_9HYPH</name>
<sequence>MVWIRTGVTSLVLVGLLAGCGGRPKDVLLPVAVSAPIPGSTTVDMAVATTRQRSTVPGQMFTGERARAIDFANIVVSIPPDSVRKKGDVQWPKKLPGNPATDFVTVKAEDMNLAQARAWFNKRIKATPKRQALVFIHGFNNKFEDAVYRFAQIVHDSDSDVVPILFTWPSRGSVLAYGYDRESNNYSRDALELLLKALADDPNVDEVSILAHSMGNWVTLEALRQMAIRDKRVAPKIKNVMLAAPDVDVDVFRRQMADIGANGPSVTLFVSQDDRALKVSRRVWGNVERLGQINVAQEPFATEMQQDKITVIDLTKLHTDDKLNHAKFAASPEVVQLIGARLAEGQTMTDSKTAFGDRLVAATTGAAATVGTAAGLIVTAPVAIIDPDTRDTYNSQIKAFGNTLSDNADTAGSLLKPSGVAY</sequence>
<dbReference type="InterPro" id="IPR014586">
    <property type="entry name" value="UCP033909"/>
</dbReference>
<organism evidence="1 2">
    <name type="scientific">Kaistia terrae</name>
    <dbReference type="NCBI Taxonomy" id="537017"/>
    <lineage>
        <taxon>Bacteria</taxon>
        <taxon>Pseudomonadati</taxon>
        <taxon>Pseudomonadota</taxon>
        <taxon>Alphaproteobacteria</taxon>
        <taxon>Hyphomicrobiales</taxon>
        <taxon>Kaistiaceae</taxon>
        <taxon>Kaistia</taxon>
    </lineage>
</organism>
<dbReference type="PANTHER" id="PTHR36513">
    <property type="entry name" value="ABC TRANSMEMBRANE TYPE-1 DOMAIN-CONTAINING PROTEIN"/>
    <property type="match status" value="1"/>
</dbReference>